<dbReference type="SUPFAM" id="SSF54690">
    <property type="entry name" value="Molybdopterin synthase subunit MoaE"/>
    <property type="match status" value="1"/>
</dbReference>
<dbReference type="InterPro" id="IPR036563">
    <property type="entry name" value="MoaE_sf"/>
</dbReference>
<dbReference type="GO" id="GO:0030366">
    <property type="term" value="F:molybdopterin synthase activity"/>
    <property type="evidence" value="ECO:0007669"/>
    <property type="project" value="UniProtKB-EC"/>
</dbReference>
<dbReference type="Proteomes" id="UP000886289">
    <property type="component" value="Unassembled WGS sequence"/>
</dbReference>
<dbReference type="Gene3D" id="3.90.1170.40">
    <property type="entry name" value="Molybdopterin biosynthesis MoaE subunit"/>
    <property type="match status" value="1"/>
</dbReference>
<dbReference type="AlphaFoldDB" id="A0A7C0Y3P0"/>
<comment type="catalytic activity">
    <reaction evidence="10">
        <text>2 [molybdopterin-synthase sulfur-carrier protein]-C-terminal-Gly-aminoethanethioate + cyclic pyranopterin phosphate + H2O = molybdopterin + 2 [molybdopterin-synthase sulfur-carrier protein]-C-terminal Gly-Gly + 2 H(+)</text>
        <dbReference type="Rhea" id="RHEA:26333"/>
        <dbReference type="Rhea" id="RHEA-COMP:12202"/>
        <dbReference type="Rhea" id="RHEA-COMP:19907"/>
        <dbReference type="ChEBI" id="CHEBI:15377"/>
        <dbReference type="ChEBI" id="CHEBI:15378"/>
        <dbReference type="ChEBI" id="CHEBI:58698"/>
        <dbReference type="ChEBI" id="CHEBI:59648"/>
        <dbReference type="ChEBI" id="CHEBI:90778"/>
        <dbReference type="ChEBI" id="CHEBI:232372"/>
        <dbReference type="EC" id="2.8.1.12"/>
    </reaction>
</comment>
<evidence type="ECO:0000256" key="6">
    <source>
        <dbReference type="ARBA" id="ARBA00029745"/>
    </source>
</evidence>
<dbReference type="EMBL" id="DRBS01000363">
    <property type="protein sequence ID" value="HDD45147.1"/>
    <property type="molecule type" value="Genomic_DNA"/>
</dbReference>
<comment type="caution">
    <text evidence="11">The sequence shown here is derived from an EMBL/GenBank/DDBJ whole genome shotgun (WGS) entry which is preliminary data.</text>
</comment>
<evidence type="ECO:0000256" key="2">
    <source>
        <dbReference type="ARBA" id="ARBA00005426"/>
    </source>
</evidence>
<comment type="subunit">
    <text evidence="5">Heterotetramer of 2 MoaD subunits and 2 MoaE subunits. Also stable as homodimer. The enzyme changes between these two forms during catalysis.</text>
</comment>
<organism evidence="11">
    <name type="scientific">Desulfofervidus auxilii</name>
    <dbReference type="NCBI Taxonomy" id="1621989"/>
    <lineage>
        <taxon>Bacteria</taxon>
        <taxon>Pseudomonadati</taxon>
        <taxon>Thermodesulfobacteriota</taxon>
        <taxon>Candidatus Desulfofervidia</taxon>
        <taxon>Candidatus Desulfofervidales</taxon>
        <taxon>Candidatus Desulfofervidaceae</taxon>
        <taxon>Candidatus Desulfofervidus</taxon>
    </lineage>
</organism>
<proteinExistence type="inferred from homology"/>
<evidence type="ECO:0000256" key="1">
    <source>
        <dbReference type="ARBA" id="ARBA00005046"/>
    </source>
</evidence>
<evidence type="ECO:0000256" key="10">
    <source>
        <dbReference type="ARBA" id="ARBA00049878"/>
    </source>
</evidence>
<reference evidence="11" key="1">
    <citation type="journal article" date="2020" name="mSystems">
        <title>Genome- and Community-Level Interaction Insights into Carbon Utilization and Element Cycling Functions of Hydrothermarchaeota in Hydrothermal Sediment.</title>
        <authorList>
            <person name="Zhou Z."/>
            <person name="Liu Y."/>
            <person name="Xu W."/>
            <person name="Pan J."/>
            <person name="Luo Z.H."/>
            <person name="Li M."/>
        </authorList>
    </citation>
    <scope>NUCLEOTIDE SEQUENCE [LARGE SCALE GENOMIC DNA]</scope>
    <source>
        <strain evidence="11">HyVt-233</strain>
    </source>
</reference>
<name>A0A7C0Y3P0_DESA2</name>
<evidence type="ECO:0000256" key="4">
    <source>
        <dbReference type="ARBA" id="ARBA00013858"/>
    </source>
</evidence>
<comment type="pathway">
    <text evidence="1">Cofactor biosynthesis; molybdopterin biosynthesis.</text>
</comment>
<evidence type="ECO:0000256" key="8">
    <source>
        <dbReference type="ARBA" id="ARBA00030781"/>
    </source>
</evidence>
<dbReference type="Pfam" id="PF02391">
    <property type="entry name" value="MoaE"/>
    <property type="match status" value="1"/>
</dbReference>
<evidence type="ECO:0000256" key="9">
    <source>
        <dbReference type="ARBA" id="ARBA00032474"/>
    </source>
</evidence>
<sequence>MSLDELINKIKNCSRFSEVGMIACHLGIVRGYSRNGEPVKRIKIQVNQKIVKEIISEIKNLPGILEVLVEVKEGIFTVGEPIMAVAVAGDFREHVFPALEKLINSIKTKAVKKQEEIKGGKDGQ</sequence>
<comment type="similarity">
    <text evidence="2">Belongs to the MoaE family.</text>
</comment>
<evidence type="ECO:0000256" key="7">
    <source>
        <dbReference type="ARBA" id="ARBA00030407"/>
    </source>
</evidence>
<dbReference type="GO" id="GO:0006777">
    <property type="term" value="P:Mo-molybdopterin cofactor biosynthetic process"/>
    <property type="evidence" value="ECO:0007669"/>
    <property type="project" value="InterPro"/>
</dbReference>
<evidence type="ECO:0000256" key="3">
    <source>
        <dbReference type="ARBA" id="ARBA00011950"/>
    </source>
</evidence>
<accession>A0A7C0Y3P0</accession>
<gene>
    <name evidence="11" type="ORF">ENG63_09870</name>
</gene>
<dbReference type="UniPathway" id="UPA00344"/>
<dbReference type="InterPro" id="IPR003448">
    <property type="entry name" value="Mopterin_biosynth_MoaE"/>
</dbReference>
<protein>
    <recommendedName>
        <fullName evidence="4">Molybdopterin synthase catalytic subunit</fullName>
        <ecNumber evidence="3">2.8.1.12</ecNumber>
    </recommendedName>
    <alternativeName>
        <fullName evidence="8">MPT synthase subunit 2</fullName>
    </alternativeName>
    <alternativeName>
        <fullName evidence="6">Molybdenum cofactor biosynthesis protein E</fullName>
    </alternativeName>
    <alternativeName>
        <fullName evidence="7">Molybdopterin-converting factor large subunit</fullName>
    </alternativeName>
    <alternativeName>
        <fullName evidence="9">Molybdopterin-converting factor subunit 2</fullName>
    </alternativeName>
</protein>
<dbReference type="EC" id="2.8.1.12" evidence="3"/>
<evidence type="ECO:0000256" key="5">
    <source>
        <dbReference type="ARBA" id="ARBA00026066"/>
    </source>
</evidence>
<evidence type="ECO:0000313" key="11">
    <source>
        <dbReference type="EMBL" id="HDD45147.1"/>
    </source>
</evidence>